<dbReference type="Gene3D" id="2.80.10.50">
    <property type="match status" value="1"/>
</dbReference>
<comment type="similarity">
    <text evidence="1 2">Belongs to the heparin-binding growth factors family.</text>
</comment>
<dbReference type="AlphaFoldDB" id="A0A401S294"/>
<reference evidence="4 5" key="1">
    <citation type="journal article" date="2018" name="Nat. Ecol. Evol.">
        <title>Shark genomes provide insights into elasmobranch evolution and the origin of vertebrates.</title>
        <authorList>
            <person name="Hara Y"/>
            <person name="Yamaguchi K"/>
            <person name="Onimaru K"/>
            <person name="Kadota M"/>
            <person name="Koyanagi M"/>
            <person name="Keeley SD"/>
            <person name="Tatsumi K"/>
            <person name="Tanaka K"/>
            <person name="Motone F"/>
            <person name="Kageyama Y"/>
            <person name="Nozu R"/>
            <person name="Adachi N"/>
            <person name="Nishimura O"/>
            <person name="Nakagawa R"/>
            <person name="Tanegashima C"/>
            <person name="Kiyatake I"/>
            <person name="Matsumoto R"/>
            <person name="Murakumo K"/>
            <person name="Nishida K"/>
            <person name="Terakita A"/>
            <person name="Kuratani S"/>
            <person name="Sato K"/>
            <person name="Hyodo S Kuraku.S."/>
        </authorList>
    </citation>
    <scope>NUCLEOTIDE SEQUENCE [LARGE SCALE GENOMIC DNA]</scope>
</reference>
<name>A0A401S294_CHIPU</name>
<accession>A0A401S294</accession>
<evidence type="ECO:0000256" key="2">
    <source>
        <dbReference type="RuleBase" id="RU049442"/>
    </source>
</evidence>
<dbReference type="PRINTS" id="PR00263">
    <property type="entry name" value="HBGFFGF"/>
</dbReference>
<comment type="caution">
    <text evidence="4">The sequence shown here is derived from an EMBL/GenBank/DDBJ whole genome shotgun (WGS) entry which is preliminary data.</text>
</comment>
<evidence type="ECO:0000256" key="3">
    <source>
        <dbReference type="SAM" id="MobiDB-lite"/>
    </source>
</evidence>
<dbReference type="OrthoDB" id="8909943at2759"/>
<evidence type="ECO:0000313" key="4">
    <source>
        <dbReference type="EMBL" id="GCC24502.1"/>
    </source>
</evidence>
<dbReference type="SUPFAM" id="SSF50353">
    <property type="entry name" value="Cytokine"/>
    <property type="match status" value="1"/>
</dbReference>
<protein>
    <recommendedName>
        <fullName evidence="2">Fibroblast growth factor</fullName>
        <shortName evidence="2">FGF</shortName>
    </recommendedName>
</protein>
<dbReference type="STRING" id="137246.A0A401S294"/>
<sequence length="243" mass="27292">MSFAPLSLKAAQWVQKRKSDPAGFQEKLPAPAPGVGMGTNIINCIAVYLAVSLGASLVRSTPLVRTDSGAQLERDWGQQIRLKHLYMEGNSRHLQINPDGHIDSSNSQNFYTLLEIKAVEPGHVVIRGVRTGRYLCMDTEGSIFGSTTYREDDCNFKEEQLQTFYNVYHSPRHKKVLSLSLDKRPFIPNRELPPLSMFLPRENELPTTTHSRRNPERETNDTDPFGMRAGQLASPKLSRVGRG</sequence>
<dbReference type="Proteomes" id="UP000287033">
    <property type="component" value="Unassembled WGS sequence"/>
</dbReference>
<feature type="region of interest" description="Disordered" evidence="3">
    <location>
        <begin position="199"/>
        <end position="243"/>
    </location>
</feature>
<proteinExistence type="inferred from homology"/>
<gene>
    <name evidence="4" type="ORF">chiPu_0002903</name>
</gene>
<dbReference type="InterPro" id="IPR002209">
    <property type="entry name" value="Fibroblast_GF_fam"/>
</dbReference>
<evidence type="ECO:0000256" key="1">
    <source>
        <dbReference type="ARBA" id="ARBA00007936"/>
    </source>
</evidence>
<dbReference type="EMBL" id="BEZZ01000059">
    <property type="protein sequence ID" value="GCC24502.1"/>
    <property type="molecule type" value="Genomic_DNA"/>
</dbReference>
<dbReference type="SMART" id="SM00442">
    <property type="entry name" value="FGF"/>
    <property type="match status" value="1"/>
</dbReference>
<dbReference type="OMA" id="INCIAVY"/>
<dbReference type="GO" id="GO:0008083">
    <property type="term" value="F:growth factor activity"/>
    <property type="evidence" value="ECO:0007669"/>
    <property type="project" value="InterPro"/>
</dbReference>
<dbReference type="PRINTS" id="PR00262">
    <property type="entry name" value="IL1HBGF"/>
</dbReference>
<evidence type="ECO:0000313" key="5">
    <source>
        <dbReference type="Proteomes" id="UP000287033"/>
    </source>
</evidence>
<dbReference type="PROSITE" id="PS00247">
    <property type="entry name" value="HBGF_FGF"/>
    <property type="match status" value="1"/>
</dbReference>
<organism evidence="4 5">
    <name type="scientific">Chiloscyllium punctatum</name>
    <name type="common">Brownbanded bambooshark</name>
    <name type="synonym">Hemiscyllium punctatum</name>
    <dbReference type="NCBI Taxonomy" id="137246"/>
    <lineage>
        <taxon>Eukaryota</taxon>
        <taxon>Metazoa</taxon>
        <taxon>Chordata</taxon>
        <taxon>Craniata</taxon>
        <taxon>Vertebrata</taxon>
        <taxon>Chondrichthyes</taxon>
        <taxon>Elasmobranchii</taxon>
        <taxon>Galeomorphii</taxon>
        <taxon>Galeoidea</taxon>
        <taxon>Orectolobiformes</taxon>
        <taxon>Hemiscylliidae</taxon>
        <taxon>Chiloscyllium</taxon>
    </lineage>
</organism>
<dbReference type="InterPro" id="IPR008996">
    <property type="entry name" value="IL1/FGF"/>
</dbReference>
<keyword evidence="5" id="KW-1185">Reference proteome</keyword>
<dbReference type="PANTHER" id="PTHR11486">
    <property type="entry name" value="FIBROBLAST GROWTH FACTOR"/>
    <property type="match status" value="1"/>
</dbReference>
<dbReference type="Pfam" id="PF00167">
    <property type="entry name" value="FGF"/>
    <property type="match status" value="1"/>
</dbReference>